<feature type="transmembrane region" description="Helical" evidence="7">
    <location>
        <begin position="470"/>
        <end position="487"/>
    </location>
</feature>
<dbReference type="PANTHER" id="PTHR42770">
    <property type="entry name" value="AMINO ACID TRANSPORTER-RELATED"/>
    <property type="match status" value="1"/>
</dbReference>
<dbReference type="EMBL" id="JARQBZ010000007">
    <property type="protein sequence ID" value="MDT2833404.1"/>
    <property type="molecule type" value="Genomic_DNA"/>
</dbReference>
<dbReference type="RefSeq" id="WP_311874903.1">
    <property type="nucleotide sequence ID" value="NZ_JARQBZ010000007.1"/>
</dbReference>
<evidence type="ECO:0000256" key="3">
    <source>
        <dbReference type="ARBA" id="ARBA00022475"/>
    </source>
</evidence>
<protein>
    <submittedName>
        <fullName evidence="8">Glutamate/gamma-aminobutyrate family transporter YjeM</fullName>
    </submittedName>
</protein>
<dbReference type="GO" id="GO:0005886">
    <property type="term" value="C:plasma membrane"/>
    <property type="evidence" value="ECO:0007669"/>
    <property type="project" value="UniProtKB-SubCell"/>
</dbReference>
<feature type="transmembrane region" description="Helical" evidence="7">
    <location>
        <begin position="161"/>
        <end position="183"/>
    </location>
</feature>
<keyword evidence="3" id="KW-1003">Cell membrane</keyword>
<accession>A0AAW8U5B0</accession>
<proteinExistence type="predicted"/>
<sequence>MEKKQKLTLKALILMIFTSVFGFTNIIRAYYLMGYGSIIWYILAAVTFFLPFAFMLSEYGAAFKDSKGGIYSWMAESVNPKFAFVGTFMWYASYIVWMVNVGTGIWIPLSNGIFGVDKTQTMSFFGLNGVQSLGLLGVFWILLITFVSSKGLDKIKKVTSVGGTAVALINVVLIVGGLIILALNKGQMAEPVTAAAFTNSPNPDYTSMISVFSFLVFAIFAYGGLEVVGGLVDETENAEVTFPKGVTISAIIIAVGYAVGIFIMGAFTNWTFAFTQFSEAEITLGNVAYVAMNNMGYQLGLALNLTDAAAVTVGMWVSRYMGLSMFLALTGAFFTLIFSPLKQLIEGTPEEIWPKSFSKRENGLPVVAMRVQAGIVIAIILLVSFGGEGAAEFFKILVAMTNVSMTIPYMFLAIAFLGFKKKDDIHKPFEIYKSKSFYKIAVFSVTFVVGFANVFTIINPSLNGNVKETIFSILGPVLFGLLAYVMYTRYEKKNKL</sequence>
<comment type="caution">
    <text evidence="8">The sequence shown here is derived from an EMBL/GenBank/DDBJ whole genome shotgun (WGS) entry which is preliminary data.</text>
</comment>
<evidence type="ECO:0000256" key="6">
    <source>
        <dbReference type="ARBA" id="ARBA00023136"/>
    </source>
</evidence>
<dbReference type="InterPro" id="IPR002293">
    <property type="entry name" value="AA/rel_permease1"/>
</dbReference>
<dbReference type="AlphaFoldDB" id="A0AAW8U5B0"/>
<keyword evidence="4 7" id="KW-0812">Transmembrane</keyword>
<feature type="transmembrane region" description="Helical" evidence="7">
    <location>
        <begin position="396"/>
        <end position="419"/>
    </location>
</feature>
<dbReference type="InterPro" id="IPR050367">
    <property type="entry name" value="APC_superfamily"/>
</dbReference>
<reference evidence="8" key="1">
    <citation type="submission" date="2023-03" db="EMBL/GenBank/DDBJ databases">
        <authorList>
            <person name="Shen W."/>
            <person name="Cai J."/>
        </authorList>
    </citation>
    <scope>NUCLEOTIDE SEQUENCE</scope>
    <source>
        <strain evidence="8">P96-3</strain>
    </source>
</reference>
<dbReference type="NCBIfam" id="NF011775">
    <property type="entry name" value="PRK15238.1"/>
    <property type="match status" value="1"/>
</dbReference>
<keyword evidence="5 7" id="KW-1133">Transmembrane helix</keyword>
<name>A0AAW8U5B0_9ENTE</name>
<feature type="transmembrane region" description="Helical" evidence="7">
    <location>
        <begin position="38"/>
        <end position="61"/>
    </location>
</feature>
<organism evidence="8 9">
    <name type="scientific">Vagococcus carniphilus</name>
    <dbReference type="NCBI Taxonomy" id="218144"/>
    <lineage>
        <taxon>Bacteria</taxon>
        <taxon>Bacillati</taxon>
        <taxon>Bacillota</taxon>
        <taxon>Bacilli</taxon>
        <taxon>Lactobacillales</taxon>
        <taxon>Enterococcaceae</taxon>
        <taxon>Vagococcus</taxon>
    </lineage>
</organism>
<dbReference type="GO" id="GO:0022857">
    <property type="term" value="F:transmembrane transporter activity"/>
    <property type="evidence" value="ECO:0007669"/>
    <property type="project" value="InterPro"/>
</dbReference>
<dbReference type="PANTHER" id="PTHR42770:SF15">
    <property type="entry name" value="GLUTAMATE_GAMMA-AMINOBUTYRATE ANTIPORTER-RELATED"/>
    <property type="match status" value="1"/>
</dbReference>
<feature type="transmembrane region" description="Helical" evidence="7">
    <location>
        <begin position="82"/>
        <end position="109"/>
    </location>
</feature>
<feature type="transmembrane region" description="Helical" evidence="7">
    <location>
        <begin position="440"/>
        <end position="458"/>
    </location>
</feature>
<feature type="transmembrane region" description="Helical" evidence="7">
    <location>
        <begin position="320"/>
        <end position="341"/>
    </location>
</feature>
<feature type="transmembrane region" description="Helical" evidence="7">
    <location>
        <begin position="246"/>
        <end position="267"/>
    </location>
</feature>
<evidence type="ECO:0000313" key="9">
    <source>
        <dbReference type="Proteomes" id="UP001268577"/>
    </source>
</evidence>
<feature type="transmembrane region" description="Helical" evidence="7">
    <location>
        <begin position="12"/>
        <end position="32"/>
    </location>
</feature>
<evidence type="ECO:0000313" key="8">
    <source>
        <dbReference type="EMBL" id="MDT2833404.1"/>
    </source>
</evidence>
<comment type="subcellular location">
    <subcellularLocation>
        <location evidence="1">Cell membrane</location>
        <topology evidence="1">Multi-pass membrane protein</topology>
    </subcellularLocation>
</comment>
<evidence type="ECO:0000256" key="1">
    <source>
        <dbReference type="ARBA" id="ARBA00004651"/>
    </source>
</evidence>
<keyword evidence="2" id="KW-0813">Transport</keyword>
<gene>
    <name evidence="8" type="primary">yjeM</name>
    <name evidence="8" type="ORF">P7H70_05005</name>
</gene>
<feature type="transmembrane region" description="Helical" evidence="7">
    <location>
        <begin position="205"/>
        <end position="225"/>
    </location>
</feature>
<feature type="transmembrane region" description="Helical" evidence="7">
    <location>
        <begin position="362"/>
        <end position="384"/>
    </location>
</feature>
<dbReference type="PIRSF" id="PIRSF006060">
    <property type="entry name" value="AA_transporter"/>
    <property type="match status" value="1"/>
</dbReference>
<keyword evidence="6 7" id="KW-0472">Membrane</keyword>
<dbReference type="Proteomes" id="UP001268577">
    <property type="component" value="Unassembled WGS sequence"/>
</dbReference>
<evidence type="ECO:0000256" key="7">
    <source>
        <dbReference type="SAM" id="Phobius"/>
    </source>
</evidence>
<dbReference type="Gene3D" id="1.20.1740.10">
    <property type="entry name" value="Amino acid/polyamine transporter I"/>
    <property type="match status" value="1"/>
</dbReference>
<evidence type="ECO:0000256" key="2">
    <source>
        <dbReference type="ARBA" id="ARBA00022448"/>
    </source>
</evidence>
<evidence type="ECO:0000256" key="5">
    <source>
        <dbReference type="ARBA" id="ARBA00022989"/>
    </source>
</evidence>
<dbReference type="Pfam" id="PF13520">
    <property type="entry name" value="AA_permease_2"/>
    <property type="match status" value="1"/>
</dbReference>
<evidence type="ECO:0000256" key="4">
    <source>
        <dbReference type="ARBA" id="ARBA00022692"/>
    </source>
</evidence>
<feature type="transmembrane region" description="Helical" evidence="7">
    <location>
        <begin position="129"/>
        <end position="149"/>
    </location>
</feature>